<dbReference type="Gene3D" id="3.40.980.10">
    <property type="entry name" value="MoaB/Mog-like domain"/>
    <property type="match status" value="1"/>
</dbReference>
<sequence>MEDSMERLQLTNRFRRNAIQPDAAQKMIQQHIRPGDVERVPLEEAFGRRLAADVFASDPMPHFCRSGMDGFAIRWESTIGASSDQPIVLEVIESIPCGSTPTKAITGNTASRIMTGAMVPEGANAVVMLEIAECFEQDGITFISIKKEQKEGQNITLPGFELAKGELVLEKGRKIHAGEIALLAAFGMGTVNVFKRPKVAIFATGSELLSVHAPLEPGKIRNSNTHMLAALVWEAGGTPVLLETIPDDAEQAMERITDAFTMADCVITTGGVSVGDYDIMVDIFDAWEGTMLFNKVMMRPGSPTTVGVMKDKFLFALSGNPGACFVGFELFVRPVLWGIQGKKDVLPPEATAFLGEDFTKVNAYHRFVRAKSYIEDGKVYVKMAGPDQSGVMLSIKDSDCFMVIPPGGRGVLAGEKVRMIQLGVTE</sequence>
<dbReference type="PANTHER" id="PTHR10192:SF5">
    <property type="entry name" value="GEPHYRIN"/>
    <property type="match status" value="1"/>
</dbReference>
<keyword evidence="11 13" id="KW-0501">Molybdenum cofactor biosynthesis</keyword>
<comment type="function">
    <text evidence="2 13">Catalyzes the insertion of molybdate into adenylated molybdopterin with the concomitant release of AMP.</text>
</comment>
<comment type="catalytic activity">
    <reaction evidence="12">
        <text>adenylyl-molybdopterin + molybdate = Mo-molybdopterin + AMP + H(+)</text>
        <dbReference type="Rhea" id="RHEA:35047"/>
        <dbReference type="ChEBI" id="CHEBI:15378"/>
        <dbReference type="ChEBI" id="CHEBI:36264"/>
        <dbReference type="ChEBI" id="CHEBI:62727"/>
        <dbReference type="ChEBI" id="CHEBI:71302"/>
        <dbReference type="ChEBI" id="CHEBI:456215"/>
        <dbReference type="EC" id="2.10.1.1"/>
    </reaction>
</comment>
<evidence type="ECO:0000256" key="7">
    <source>
        <dbReference type="ARBA" id="ARBA00022505"/>
    </source>
</evidence>
<dbReference type="Gene3D" id="2.40.340.10">
    <property type="entry name" value="MoeA, C-terminal, domain IV"/>
    <property type="match status" value="1"/>
</dbReference>
<dbReference type="GO" id="GO:0061599">
    <property type="term" value="F:molybdopterin molybdotransferase activity"/>
    <property type="evidence" value="ECO:0007669"/>
    <property type="project" value="UniProtKB-UniRule"/>
</dbReference>
<dbReference type="PANTHER" id="PTHR10192">
    <property type="entry name" value="MOLYBDOPTERIN BIOSYNTHESIS PROTEIN"/>
    <property type="match status" value="1"/>
</dbReference>
<comment type="pathway">
    <text evidence="3 13">Cofactor biosynthesis; molybdopterin biosynthesis.</text>
</comment>
<evidence type="ECO:0000256" key="9">
    <source>
        <dbReference type="ARBA" id="ARBA00022723"/>
    </source>
</evidence>
<dbReference type="FunFam" id="3.40.980.10:FF:000004">
    <property type="entry name" value="Molybdopterin molybdenumtransferase"/>
    <property type="match status" value="1"/>
</dbReference>
<dbReference type="InterPro" id="IPR036135">
    <property type="entry name" value="MoeA_linker/N_sf"/>
</dbReference>
<evidence type="ECO:0000256" key="13">
    <source>
        <dbReference type="RuleBase" id="RU365090"/>
    </source>
</evidence>
<dbReference type="NCBIfam" id="TIGR00177">
    <property type="entry name" value="molyb_syn"/>
    <property type="match status" value="1"/>
</dbReference>
<dbReference type="SMART" id="SM00852">
    <property type="entry name" value="MoCF_biosynth"/>
    <property type="match status" value="1"/>
</dbReference>
<dbReference type="InterPro" id="IPR036688">
    <property type="entry name" value="MoeA_C_domain_IV_sf"/>
</dbReference>
<dbReference type="Pfam" id="PF03454">
    <property type="entry name" value="MoeA_C"/>
    <property type="match status" value="1"/>
</dbReference>
<dbReference type="InterPro" id="IPR038987">
    <property type="entry name" value="MoeA-like"/>
</dbReference>
<dbReference type="SUPFAM" id="SSF53218">
    <property type="entry name" value="Molybdenum cofactor biosynthesis proteins"/>
    <property type="match status" value="1"/>
</dbReference>
<keyword evidence="8 13" id="KW-0808">Transferase</keyword>
<evidence type="ECO:0000256" key="8">
    <source>
        <dbReference type="ARBA" id="ARBA00022679"/>
    </source>
</evidence>
<dbReference type="GO" id="GO:0046872">
    <property type="term" value="F:metal ion binding"/>
    <property type="evidence" value="ECO:0007669"/>
    <property type="project" value="UniProtKB-UniRule"/>
</dbReference>
<dbReference type="UniPathway" id="UPA00344"/>
<feature type="domain" description="MoaB/Mog" evidence="14">
    <location>
        <begin position="200"/>
        <end position="338"/>
    </location>
</feature>
<evidence type="ECO:0000313" key="16">
    <source>
        <dbReference type="Proteomes" id="UP000244184"/>
    </source>
</evidence>
<proteinExistence type="inferred from homology"/>
<dbReference type="Gene3D" id="3.90.105.10">
    <property type="entry name" value="Molybdopterin biosynthesis moea protein, domain 2"/>
    <property type="match status" value="1"/>
</dbReference>
<dbReference type="EC" id="2.10.1.1" evidence="5 13"/>
<protein>
    <recommendedName>
        <fullName evidence="6 13">Molybdopterin molybdenumtransferase</fullName>
        <ecNumber evidence="5 13">2.10.1.1</ecNumber>
    </recommendedName>
</protein>
<accession>A0A2T6FXC5</accession>
<dbReference type="InterPro" id="IPR005111">
    <property type="entry name" value="MoeA_C_domain_IV"/>
</dbReference>
<dbReference type="EMBL" id="PYHP01000069">
    <property type="protein sequence ID" value="PUA36555.1"/>
    <property type="molecule type" value="Genomic_DNA"/>
</dbReference>
<evidence type="ECO:0000256" key="5">
    <source>
        <dbReference type="ARBA" id="ARBA00013269"/>
    </source>
</evidence>
<keyword evidence="9 13" id="KW-0479">Metal-binding</keyword>
<dbReference type="Pfam" id="PF00994">
    <property type="entry name" value="MoCF_biosynth"/>
    <property type="match status" value="1"/>
</dbReference>
<dbReference type="InterPro" id="IPR001453">
    <property type="entry name" value="MoaB/Mog_dom"/>
</dbReference>
<evidence type="ECO:0000256" key="1">
    <source>
        <dbReference type="ARBA" id="ARBA00001946"/>
    </source>
</evidence>
<dbReference type="Pfam" id="PF03453">
    <property type="entry name" value="MoeA_N"/>
    <property type="match status" value="1"/>
</dbReference>
<evidence type="ECO:0000259" key="14">
    <source>
        <dbReference type="SMART" id="SM00852"/>
    </source>
</evidence>
<reference evidence="15 16" key="1">
    <citation type="submission" date="2018-03" db="EMBL/GenBank/DDBJ databases">
        <title>Genome sequence of Paenibacillus elgii strain AC13 an antimicrobial compound producing bacteria.</title>
        <authorList>
            <person name="Kurokawa A.S."/>
            <person name="Araujo J.F."/>
            <person name="Costa R.A."/>
            <person name="Ortega D.B."/>
            <person name="Pires A.S."/>
            <person name="Pappas G.J.Jr."/>
            <person name="Franco O.L."/>
            <person name="Barreto C."/>
            <person name="Magalhaes B.S."/>
            <person name="Kruger R.H."/>
        </authorList>
    </citation>
    <scope>NUCLEOTIDE SEQUENCE [LARGE SCALE GENOMIC DNA]</scope>
    <source>
        <strain evidence="15 16">AC13</strain>
    </source>
</reference>
<evidence type="ECO:0000256" key="11">
    <source>
        <dbReference type="ARBA" id="ARBA00023150"/>
    </source>
</evidence>
<evidence type="ECO:0000256" key="10">
    <source>
        <dbReference type="ARBA" id="ARBA00022842"/>
    </source>
</evidence>
<dbReference type="SUPFAM" id="SSF63867">
    <property type="entry name" value="MoeA C-terminal domain-like"/>
    <property type="match status" value="1"/>
</dbReference>
<dbReference type="GO" id="GO:0005829">
    <property type="term" value="C:cytosol"/>
    <property type="evidence" value="ECO:0007669"/>
    <property type="project" value="TreeGrafter"/>
</dbReference>
<gene>
    <name evidence="15" type="ORF">C8Z91_24500</name>
</gene>
<dbReference type="CDD" id="cd00887">
    <property type="entry name" value="MoeA"/>
    <property type="match status" value="1"/>
</dbReference>
<dbReference type="Proteomes" id="UP000244184">
    <property type="component" value="Unassembled WGS sequence"/>
</dbReference>
<dbReference type="NCBIfam" id="NF045515">
    <property type="entry name" value="Glp_gephyrin"/>
    <property type="match status" value="1"/>
</dbReference>
<evidence type="ECO:0000256" key="3">
    <source>
        <dbReference type="ARBA" id="ARBA00005046"/>
    </source>
</evidence>
<dbReference type="SUPFAM" id="SSF63882">
    <property type="entry name" value="MoeA N-terminal region -like"/>
    <property type="match status" value="1"/>
</dbReference>
<organism evidence="15 16">
    <name type="scientific">Paenibacillus elgii</name>
    <dbReference type="NCBI Taxonomy" id="189691"/>
    <lineage>
        <taxon>Bacteria</taxon>
        <taxon>Bacillati</taxon>
        <taxon>Bacillota</taxon>
        <taxon>Bacilli</taxon>
        <taxon>Bacillales</taxon>
        <taxon>Paenibacillaceae</taxon>
        <taxon>Paenibacillus</taxon>
    </lineage>
</organism>
<comment type="similarity">
    <text evidence="4 13">Belongs to the MoeA family.</text>
</comment>
<name>A0A2T6FXC5_9BACL</name>
<comment type="cofactor">
    <cofactor evidence="1 13">
        <name>Mg(2+)</name>
        <dbReference type="ChEBI" id="CHEBI:18420"/>
    </cofactor>
</comment>
<dbReference type="GO" id="GO:0006777">
    <property type="term" value="P:Mo-molybdopterin cofactor biosynthetic process"/>
    <property type="evidence" value="ECO:0007669"/>
    <property type="project" value="UniProtKB-UniRule"/>
</dbReference>
<evidence type="ECO:0000256" key="4">
    <source>
        <dbReference type="ARBA" id="ARBA00010763"/>
    </source>
</evidence>
<evidence type="ECO:0000256" key="6">
    <source>
        <dbReference type="ARBA" id="ARBA00021108"/>
    </source>
</evidence>
<evidence type="ECO:0000256" key="2">
    <source>
        <dbReference type="ARBA" id="ARBA00002901"/>
    </source>
</evidence>
<keyword evidence="10 13" id="KW-0460">Magnesium</keyword>
<dbReference type="InterPro" id="IPR005110">
    <property type="entry name" value="MoeA_linker/N"/>
</dbReference>
<dbReference type="Gene3D" id="2.170.190.11">
    <property type="entry name" value="Molybdopterin biosynthesis moea protein, domain 3"/>
    <property type="match status" value="1"/>
</dbReference>
<evidence type="ECO:0000313" key="15">
    <source>
        <dbReference type="EMBL" id="PUA36555.1"/>
    </source>
</evidence>
<dbReference type="InterPro" id="IPR036425">
    <property type="entry name" value="MoaB/Mog-like_dom_sf"/>
</dbReference>
<evidence type="ECO:0000256" key="12">
    <source>
        <dbReference type="ARBA" id="ARBA00047317"/>
    </source>
</evidence>
<comment type="caution">
    <text evidence="15">The sequence shown here is derived from an EMBL/GenBank/DDBJ whole genome shotgun (WGS) entry which is preliminary data.</text>
</comment>
<dbReference type="AlphaFoldDB" id="A0A2T6FXC5"/>
<keyword evidence="7 13" id="KW-0500">Molybdenum</keyword>